<proteinExistence type="predicted"/>
<dbReference type="SUPFAM" id="SSF50998">
    <property type="entry name" value="Quinoprotein alcohol dehydrogenase-like"/>
    <property type="match status" value="1"/>
</dbReference>
<dbReference type="InterPro" id="IPR011047">
    <property type="entry name" value="Quinoprotein_ADH-like_sf"/>
</dbReference>
<name>A0A3R9R0B2_9CREN</name>
<evidence type="ECO:0008006" key="3">
    <source>
        <dbReference type="Google" id="ProtNLM"/>
    </source>
</evidence>
<dbReference type="Gene3D" id="2.130.10.10">
    <property type="entry name" value="YVTN repeat-like/Quinoprotein amine dehydrogenase"/>
    <property type="match status" value="1"/>
</dbReference>
<dbReference type="InterPro" id="IPR018391">
    <property type="entry name" value="PQQ_b-propeller_rpt"/>
</dbReference>
<comment type="caution">
    <text evidence="1">The sequence shown here is derived from an EMBL/GenBank/DDBJ whole genome shotgun (WGS) entry which is preliminary data.</text>
</comment>
<feature type="non-terminal residue" evidence="1">
    <location>
        <position position="478"/>
    </location>
</feature>
<organism evidence="1 2">
    <name type="scientific">Candidatus Methanodesulfokora washburnensis</name>
    <dbReference type="NCBI Taxonomy" id="2478471"/>
    <lineage>
        <taxon>Archaea</taxon>
        <taxon>Thermoproteota</taxon>
        <taxon>Candidatus Korarchaeia</taxon>
        <taxon>Candidatus Korarchaeia incertae sedis</taxon>
        <taxon>Candidatus Methanodesulfokora</taxon>
    </lineage>
</organism>
<dbReference type="SMART" id="SM00564">
    <property type="entry name" value="PQQ"/>
    <property type="match status" value="2"/>
</dbReference>
<sequence length="478" mass="53814">MSTISVNLSALLSSLMGAFPTDRDKLWYYHAVWAKDEAKTLEERHRKKFLTREYVSSEDFNLCLKPTAELYDVTEKLLDILENSGFKQTVIAKDAIFDAMICLAALFEKKAGDYVMSADWSLLNRAIWQIYRVFRDLNLSRVSWLSPLGDLRGSGNVRRQVYEWNYFTVMTDAGAIAVIDRDLNILMKKSLGSAGTKYYCQPAVDDEDNIYTVIDSRLYGMTIDGNVFLSLSLPFSVEKMMAPAIFDDGTVVVTSENGDMARISKSGEIIWHLKDTVPSPFLYYHRPVIGEDGVIYDFLGGSDVGRLYAVDPNGQIIWYADVGKPPYSPPAYMPCGMVAFRSYEWMVFIDKESNVRIRMNTPDPTWSPTAYYNGIMFWGDKSGMIWGVDEMGIPSVIFLTDILTNGRAVTPISISGSGHLVFRDAGGYISVVKPDGSNYLTRYQIGANTTFPLATYDDMIIFPYRLGGSADYQVVWNT</sequence>
<keyword evidence="2" id="KW-1185">Reference proteome</keyword>
<evidence type="ECO:0000313" key="1">
    <source>
        <dbReference type="EMBL" id="RSN71274.1"/>
    </source>
</evidence>
<dbReference type="EMBL" id="RCOS01000177">
    <property type="protein sequence ID" value="RSN71274.1"/>
    <property type="molecule type" value="Genomic_DNA"/>
</dbReference>
<dbReference type="Proteomes" id="UP000277582">
    <property type="component" value="Unassembled WGS sequence"/>
</dbReference>
<evidence type="ECO:0000313" key="2">
    <source>
        <dbReference type="Proteomes" id="UP000277582"/>
    </source>
</evidence>
<reference evidence="1 2" key="1">
    <citation type="submission" date="2018-10" db="EMBL/GenBank/DDBJ databases">
        <title>Co-occurring genomic capacity for anaerobic methane metabolism and dissimilatory sulfite reduction discovered in the Korarchaeota.</title>
        <authorList>
            <person name="Mckay L.J."/>
            <person name="Dlakic M."/>
            <person name="Fields M.W."/>
            <person name="Delmont T.O."/>
            <person name="Eren A.M."/>
            <person name="Jay Z.J."/>
            <person name="Klingelsmith K.B."/>
            <person name="Rusch D.B."/>
            <person name="Inskeep W.P."/>
        </authorList>
    </citation>
    <scope>NUCLEOTIDE SEQUENCE [LARGE SCALE GENOMIC DNA]</scope>
    <source>
        <strain evidence="1 2">MDKW</strain>
    </source>
</reference>
<dbReference type="OrthoDB" id="145878at2157"/>
<dbReference type="RefSeq" id="WP_133308335.1">
    <property type="nucleotide sequence ID" value="NZ_RCOS01000177.1"/>
</dbReference>
<dbReference type="AlphaFoldDB" id="A0A3R9R0B2"/>
<accession>A0A3R9R0B2</accession>
<dbReference type="InterPro" id="IPR015943">
    <property type="entry name" value="WD40/YVTN_repeat-like_dom_sf"/>
</dbReference>
<gene>
    <name evidence="1" type="ORF">D6D85_16345</name>
</gene>
<protein>
    <recommendedName>
        <fullName evidence="3">WD40 repeat domain-containing protein</fullName>
    </recommendedName>
</protein>